<dbReference type="InterPro" id="IPR029026">
    <property type="entry name" value="tRNA_m1G_MTases_N"/>
</dbReference>
<dbReference type="InterPro" id="IPR015947">
    <property type="entry name" value="PUA-like_sf"/>
</dbReference>
<dbReference type="EMBL" id="BHZE01000003">
    <property type="protein sequence ID" value="GCD76986.1"/>
    <property type="molecule type" value="Genomic_DNA"/>
</dbReference>
<comment type="subcellular location">
    <subcellularLocation>
        <location evidence="1 10">Cytoplasm</location>
    </subcellularLocation>
</comment>
<proteinExistence type="inferred from homology"/>
<feature type="domain" description="Ribosomal RNA small subunit methyltransferase E PUA-like" evidence="12">
    <location>
        <begin position="17"/>
        <end position="62"/>
    </location>
</feature>
<dbReference type="Gene3D" id="2.40.240.20">
    <property type="entry name" value="Hypothetical PUA domain-like, domain 1"/>
    <property type="match status" value="1"/>
</dbReference>
<dbReference type="PIRSF" id="PIRSF015601">
    <property type="entry name" value="MTase_slr0722"/>
    <property type="match status" value="1"/>
</dbReference>
<dbReference type="InterPro" id="IPR029028">
    <property type="entry name" value="Alpha/beta_knot_MTases"/>
</dbReference>
<dbReference type="CDD" id="cd18084">
    <property type="entry name" value="RsmE-like"/>
    <property type="match status" value="1"/>
</dbReference>
<evidence type="ECO:0000259" key="11">
    <source>
        <dbReference type="Pfam" id="PF04452"/>
    </source>
</evidence>
<evidence type="ECO:0000313" key="13">
    <source>
        <dbReference type="EMBL" id="GCD76986.1"/>
    </source>
</evidence>
<keyword evidence="7 10" id="KW-0949">S-adenosyl-L-methionine</keyword>
<dbReference type="AlphaFoldDB" id="A0A401XJ06"/>
<keyword evidence="14" id="KW-1185">Reference proteome</keyword>
<dbReference type="NCBIfam" id="TIGR00046">
    <property type="entry name" value="RsmE family RNA methyltransferase"/>
    <property type="match status" value="1"/>
</dbReference>
<keyword evidence="3 10" id="KW-0963">Cytoplasm</keyword>
<evidence type="ECO:0000256" key="6">
    <source>
        <dbReference type="ARBA" id="ARBA00022679"/>
    </source>
</evidence>
<evidence type="ECO:0000256" key="5">
    <source>
        <dbReference type="ARBA" id="ARBA00022603"/>
    </source>
</evidence>
<evidence type="ECO:0000256" key="10">
    <source>
        <dbReference type="PIRNR" id="PIRNR015601"/>
    </source>
</evidence>
<evidence type="ECO:0000256" key="3">
    <source>
        <dbReference type="ARBA" id="ARBA00022490"/>
    </source>
</evidence>
<comment type="similarity">
    <text evidence="2 10">Belongs to the RNA methyltransferase RsmE family.</text>
</comment>
<dbReference type="Pfam" id="PF04452">
    <property type="entry name" value="Methyltrans_RNA"/>
    <property type="match status" value="1"/>
</dbReference>
<keyword evidence="5 10" id="KW-0489">Methyltransferase</keyword>
<name>A0A401XJ06_9FLAO</name>
<dbReference type="InterPro" id="IPR046887">
    <property type="entry name" value="RsmE_PUA-like"/>
</dbReference>
<dbReference type="PANTHER" id="PTHR30027:SF3">
    <property type="entry name" value="16S RRNA (URACIL(1498)-N(3))-METHYLTRANSFERASE"/>
    <property type="match status" value="1"/>
</dbReference>
<dbReference type="SUPFAM" id="SSF75217">
    <property type="entry name" value="alpha/beta knot"/>
    <property type="match status" value="1"/>
</dbReference>
<dbReference type="Gene3D" id="3.40.1280.10">
    <property type="match status" value="1"/>
</dbReference>
<dbReference type="GO" id="GO:0070042">
    <property type="term" value="F:rRNA (uridine-N3-)-methyltransferase activity"/>
    <property type="evidence" value="ECO:0007669"/>
    <property type="project" value="TreeGrafter"/>
</dbReference>
<evidence type="ECO:0000313" key="14">
    <source>
        <dbReference type="Proteomes" id="UP000286715"/>
    </source>
</evidence>
<evidence type="ECO:0000256" key="4">
    <source>
        <dbReference type="ARBA" id="ARBA00022552"/>
    </source>
</evidence>
<accession>A0A401XJ06</accession>
<dbReference type="RefSeq" id="WP_124397045.1">
    <property type="nucleotide sequence ID" value="NZ_BHZE01000003.1"/>
</dbReference>
<comment type="caution">
    <text evidence="13">The sequence shown here is derived from an EMBL/GenBank/DDBJ whole genome shotgun (WGS) entry which is preliminary data.</text>
</comment>
<organism evidence="13 14">
    <name type="scientific">Thermaurantimonas aggregans</name>
    <dbReference type="NCBI Taxonomy" id="2173829"/>
    <lineage>
        <taxon>Bacteria</taxon>
        <taxon>Pseudomonadati</taxon>
        <taxon>Bacteroidota</taxon>
        <taxon>Flavobacteriia</taxon>
        <taxon>Flavobacteriales</taxon>
        <taxon>Schleiferiaceae</taxon>
        <taxon>Thermaurantimonas</taxon>
    </lineage>
</organism>
<dbReference type="GO" id="GO:0005737">
    <property type="term" value="C:cytoplasm"/>
    <property type="evidence" value="ECO:0007669"/>
    <property type="project" value="UniProtKB-SubCell"/>
</dbReference>
<dbReference type="EC" id="2.1.1.193" evidence="10"/>
<dbReference type="Pfam" id="PF20260">
    <property type="entry name" value="PUA_4"/>
    <property type="match status" value="1"/>
</dbReference>
<reference evidence="13 14" key="1">
    <citation type="submission" date="2018-11" db="EMBL/GenBank/DDBJ databases">
        <title>Schleiferia aggregans sp. nov., a moderately thermophilic heterotrophic bacterium isolated from microbial mats at a terrestrial hot spring.</title>
        <authorList>
            <person name="Iino T."/>
            <person name="Ohkuma M."/>
            <person name="Haruta S."/>
        </authorList>
    </citation>
    <scope>NUCLEOTIDE SEQUENCE [LARGE SCALE GENOMIC DNA]</scope>
    <source>
        <strain evidence="13 14">LA</strain>
    </source>
</reference>
<dbReference type="InterPro" id="IPR006700">
    <property type="entry name" value="RsmE"/>
</dbReference>
<evidence type="ECO:0000256" key="7">
    <source>
        <dbReference type="ARBA" id="ARBA00022691"/>
    </source>
</evidence>
<dbReference type="GO" id="GO:0070475">
    <property type="term" value="P:rRNA base methylation"/>
    <property type="evidence" value="ECO:0007669"/>
    <property type="project" value="TreeGrafter"/>
</dbReference>
<dbReference type="OrthoDB" id="9815641at2"/>
<evidence type="ECO:0000256" key="8">
    <source>
        <dbReference type="ARBA" id="ARBA00025699"/>
    </source>
</evidence>
<evidence type="ECO:0000256" key="1">
    <source>
        <dbReference type="ARBA" id="ARBA00004496"/>
    </source>
</evidence>
<comment type="function">
    <text evidence="8 10">Specifically methylates the N3 position of the uracil ring of uridine 1498 (m3U1498) in 16S rRNA. Acts on the fully assembled 30S ribosomal subunit.</text>
</comment>
<feature type="domain" description="Ribosomal RNA small subunit methyltransferase E methyltransferase" evidence="11">
    <location>
        <begin position="74"/>
        <end position="225"/>
    </location>
</feature>
<sequence length="231" mass="25334">MGLFVADEVKEGLVTLSPDESHHVARVLRMQVGEPIALTDGKGTFGNGTIVHISNKKVGVQIESLSIQPKNEPIVHLYVSPTRTTERTEWLIEKATELGCTSICLLICHRTARRNINLDRYEKIAIAAAKQSLNCYFPEIKLITNSKEAFQSGLGVKYIATCFGEGRLAPTAWPVNSTEYSLFIGPEGDFTTEEAEAAIAYGCIPISLGNLRLRTETAAIVGISHLRLKSY</sequence>
<evidence type="ECO:0000256" key="2">
    <source>
        <dbReference type="ARBA" id="ARBA00005528"/>
    </source>
</evidence>
<dbReference type="InterPro" id="IPR046886">
    <property type="entry name" value="RsmE_MTase_dom"/>
</dbReference>
<dbReference type="SUPFAM" id="SSF88697">
    <property type="entry name" value="PUA domain-like"/>
    <property type="match status" value="1"/>
</dbReference>
<dbReference type="Proteomes" id="UP000286715">
    <property type="component" value="Unassembled WGS sequence"/>
</dbReference>
<dbReference type="PANTHER" id="PTHR30027">
    <property type="entry name" value="RIBOSOMAL RNA SMALL SUBUNIT METHYLTRANSFERASE E"/>
    <property type="match status" value="1"/>
</dbReference>
<keyword evidence="6 10" id="KW-0808">Transferase</keyword>
<keyword evidence="4 10" id="KW-0698">rRNA processing</keyword>
<comment type="catalytic activity">
    <reaction evidence="9 10">
        <text>uridine(1498) in 16S rRNA + S-adenosyl-L-methionine = N(3)-methyluridine(1498) in 16S rRNA + S-adenosyl-L-homocysteine + H(+)</text>
        <dbReference type="Rhea" id="RHEA:42920"/>
        <dbReference type="Rhea" id="RHEA-COMP:10283"/>
        <dbReference type="Rhea" id="RHEA-COMP:10284"/>
        <dbReference type="ChEBI" id="CHEBI:15378"/>
        <dbReference type="ChEBI" id="CHEBI:57856"/>
        <dbReference type="ChEBI" id="CHEBI:59789"/>
        <dbReference type="ChEBI" id="CHEBI:65315"/>
        <dbReference type="ChEBI" id="CHEBI:74502"/>
        <dbReference type="EC" id="2.1.1.193"/>
    </reaction>
</comment>
<evidence type="ECO:0000256" key="9">
    <source>
        <dbReference type="ARBA" id="ARBA00047944"/>
    </source>
</evidence>
<protein>
    <recommendedName>
        <fullName evidence="10">Ribosomal RNA small subunit methyltransferase E</fullName>
        <ecNumber evidence="10">2.1.1.193</ecNumber>
    </recommendedName>
</protein>
<gene>
    <name evidence="13" type="ORF">JCM31826_04680</name>
</gene>
<evidence type="ECO:0000259" key="12">
    <source>
        <dbReference type="Pfam" id="PF20260"/>
    </source>
</evidence>